<reference evidence="1 2" key="1">
    <citation type="submission" date="2017-06" db="EMBL/GenBank/DDBJ databases">
        <title>Reclassification of a Polynucleobacter cosmopolitanus strain isolated from tropical Lake Victoria as Polynucleobacter victoriensis comb. nov.</title>
        <authorList>
            <person name="Hahn M.W."/>
        </authorList>
    </citation>
    <scope>NUCLEOTIDE SEQUENCE [LARGE SCALE GENOMIC DNA]</scope>
    <source>
        <strain evidence="1 2">MWH-MoIso2</strain>
    </source>
</reference>
<dbReference type="RefSeq" id="WP_089515658.1">
    <property type="nucleotide sequence ID" value="NZ_NJGG01000002.1"/>
</dbReference>
<dbReference type="NCBIfam" id="TIGR02683">
    <property type="entry name" value="upstrm_HI1419"/>
    <property type="match status" value="1"/>
</dbReference>
<dbReference type="EMBL" id="NJGG01000002">
    <property type="protein sequence ID" value="OXL14799.1"/>
    <property type="molecule type" value="Genomic_DNA"/>
</dbReference>
<keyword evidence="2" id="KW-1185">Reference proteome</keyword>
<comment type="caution">
    <text evidence="1">The sequence shown here is derived from an EMBL/GenBank/DDBJ whole genome shotgun (WGS) entry which is preliminary data.</text>
</comment>
<accession>A0A229FTQ8</accession>
<gene>
    <name evidence="1" type="ORF">AOC33_05575</name>
</gene>
<dbReference type="OrthoDB" id="9800258at2"/>
<dbReference type="Proteomes" id="UP000215188">
    <property type="component" value="Unassembled WGS sequence"/>
</dbReference>
<sequence>MMTILKTSKFTKWIQELKDLKGKARIQARIDKLEFGHFGDCESIGSGVFELRIHFGPGYRVYLMKKGQELVILLAGGDKGSQAKDIKQAINLSNELRE</sequence>
<name>A0A229FTQ8_9BURK</name>
<protein>
    <submittedName>
        <fullName evidence="1">Addiction module antitoxin RelB</fullName>
    </submittedName>
</protein>
<dbReference type="InterPro" id="IPR014056">
    <property type="entry name" value="TypeIITA-like_toxin_pred"/>
</dbReference>
<dbReference type="Pfam" id="PF05973">
    <property type="entry name" value="Gp49"/>
    <property type="match status" value="1"/>
</dbReference>
<dbReference type="AlphaFoldDB" id="A0A229FTQ8"/>
<organism evidence="1 2">
    <name type="scientific">Polynucleobacter cosmopolitanus</name>
    <dbReference type="NCBI Taxonomy" id="351345"/>
    <lineage>
        <taxon>Bacteria</taxon>
        <taxon>Pseudomonadati</taxon>
        <taxon>Pseudomonadota</taxon>
        <taxon>Betaproteobacteria</taxon>
        <taxon>Burkholderiales</taxon>
        <taxon>Burkholderiaceae</taxon>
        <taxon>Polynucleobacter</taxon>
    </lineage>
</organism>
<dbReference type="PIRSF" id="PIRSF028744">
    <property type="entry name" value="Addict_mod_HI1419"/>
    <property type="match status" value="1"/>
</dbReference>
<dbReference type="InterPro" id="IPR009241">
    <property type="entry name" value="HigB-like"/>
</dbReference>
<dbReference type="PANTHER" id="PTHR41791">
    <property type="entry name" value="SSL7039 PROTEIN"/>
    <property type="match status" value="1"/>
</dbReference>
<proteinExistence type="predicted"/>
<evidence type="ECO:0000313" key="2">
    <source>
        <dbReference type="Proteomes" id="UP000215188"/>
    </source>
</evidence>
<evidence type="ECO:0000313" key="1">
    <source>
        <dbReference type="EMBL" id="OXL14799.1"/>
    </source>
</evidence>
<dbReference type="PANTHER" id="PTHR41791:SF1">
    <property type="entry name" value="SSL7039 PROTEIN"/>
    <property type="match status" value="1"/>
</dbReference>